<evidence type="ECO:0000313" key="3">
    <source>
        <dbReference type="Proteomes" id="UP000279457"/>
    </source>
</evidence>
<evidence type="ECO:0000256" key="1">
    <source>
        <dbReference type="SAM" id="Phobius"/>
    </source>
</evidence>
<organism evidence="2 3">
    <name type="scientific">Erwinia psidii</name>
    <dbReference type="NCBI Taxonomy" id="69224"/>
    <lineage>
        <taxon>Bacteria</taxon>
        <taxon>Pseudomonadati</taxon>
        <taxon>Pseudomonadota</taxon>
        <taxon>Gammaproteobacteria</taxon>
        <taxon>Enterobacterales</taxon>
        <taxon>Erwiniaceae</taxon>
        <taxon>Erwinia</taxon>
    </lineage>
</organism>
<keyword evidence="1" id="KW-1133">Transmembrane helix</keyword>
<dbReference type="AlphaFoldDB" id="A0A3N6RV82"/>
<accession>A0A3N6RV82</accession>
<evidence type="ECO:0000313" key="2">
    <source>
        <dbReference type="EMBL" id="RQM36858.1"/>
    </source>
</evidence>
<dbReference type="EMBL" id="RHHM01000016">
    <property type="protein sequence ID" value="RQM36858.1"/>
    <property type="molecule type" value="Genomic_DNA"/>
</dbReference>
<keyword evidence="3" id="KW-1185">Reference proteome</keyword>
<reference evidence="2 3" key="1">
    <citation type="submission" date="2018-10" db="EMBL/GenBank/DDBJ databases">
        <title>Draft genome sequence for the type isolate of Erwinia psidii, agent causal of bacterial blight in guava (Psidium guajava) and wilt and die-back of Eucalyptus spp.</title>
        <authorList>
            <person name="Hermenegildo P.S."/>
            <person name="Santos S.A."/>
            <person name="Guimaraes L.M.S."/>
            <person name="Vidigal P.M.P."/>
            <person name="Pereira I.C."/>
            <person name="Badel J.L."/>
            <person name="Alfenas-Zerbini P."/>
            <person name="Ferreira M.A.S.V."/>
            <person name="Alfenas A.C."/>
        </authorList>
    </citation>
    <scope>NUCLEOTIDE SEQUENCE [LARGE SCALE GENOMIC DNA]</scope>
    <source>
        <strain evidence="2 3">IBSBF 435</strain>
    </source>
</reference>
<proteinExistence type="predicted"/>
<name>A0A3N6RV82_9GAMM</name>
<feature type="transmembrane region" description="Helical" evidence="1">
    <location>
        <begin position="7"/>
        <end position="29"/>
    </location>
</feature>
<keyword evidence="1" id="KW-0472">Membrane</keyword>
<dbReference type="Proteomes" id="UP000279457">
    <property type="component" value="Unassembled WGS sequence"/>
</dbReference>
<gene>
    <name evidence="2" type="ORF">EB241_17990</name>
</gene>
<keyword evidence="1" id="KW-0812">Transmembrane</keyword>
<protein>
    <submittedName>
        <fullName evidence="2">Uncharacterized protein</fullName>
    </submittedName>
</protein>
<comment type="caution">
    <text evidence="2">The sequence shown here is derived from an EMBL/GenBank/DDBJ whole genome shotgun (WGS) entry which is preliminary data.</text>
</comment>
<feature type="transmembrane region" description="Helical" evidence="1">
    <location>
        <begin position="35"/>
        <end position="55"/>
    </location>
</feature>
<sequence>MKFIIKFILNIAIDYIPVLLVIVAGTFYVVFFPEYWGRLLLITIAVVFVLSVKVFNKIQFKSKIK</sequence>